<dbReference type="Proteomes" id="UP000004470">
    <property type="component" value="Unassembled WGS sequence"/>
</dbReference>
<organism evidence="1 2">
    <name type="scientific">Pediococcus acidilactici DSM 20284</name>
    <dbReference type="NCBI Taxonomy" id="862514"/>
    <lineage>
        <taxon>Bacteria</taxon>
        <taxon>Bacillati</taxon>
        <taxon>Bacillota</taxon>
        <taxon>Bacilli</taxon>
        <taxon>Lactobacillales</taxon>
        <taxon>Lactobacillaceae</taxon>
        <taxon>Pediococcus</taxon>
        <taxon>Pediococcus acidilactici group</taxon>
    </lineage>
</organism>
<evidence type="ECO:0000313" key="1">
    <source>
        <dbReference type="EMBL" id="EFL95985.1"/>
    </source>
</evidence>
<dbReference type="EMBL" id="AEEG01000002">
    <property type="protein sequence ID" value="EFL95985.1"/>
    <property type="molecule type" value="Genomic_DNA"/>
</dbReference>
<comment type="caution">
    <text evidence="1">The sequence shown here is derived from an EMBL/GenBank/DDBJ whole genome shotgun (WGS) entry which is preliminary data.</text>
</comment>
<dbReference type="Gene3D" id="1.20.5.2050">
    <property type="match status" value="1"/>
</dbReference>
<keyword evidence="2" id="KW-1185">Reference proteome</keyword>
<reference evidence="1" key="1">
    <citation type="submission" date="2010-07" db="EMBL/GenBank/DDBJ databases">
        <authorList>
            <person name="Muzny D."/>
            <person name="Qin X."/>
            <person name="Deng J."/>
            <person name="Jiang H."/>
            <person name="Liu Y."/>
            <person name="Qu J."/>
            <person name="Song X.-Z."/>
            <person name="Zhang L."/>
            <person name="Thornton R."/>
            <person name="Coyle M."/>
            <person name="Francisco L."/>
            <person name="Jackson L."/>
            <person name="Javaid M."/>
            <person name="Korchina V."/>
            <person name="Kovar C."/>
            <person name="Mata R."/>
            <person name="Mathew T."/>
            <person name="Ngo R."/>
            <person name="Nguyen L."/>
            <person name="Nguyen N."/>
            <person name="Okwuonu G."/>
            <person name="Ongeri F."/>
            <person name="Pham C."/>
            <person name="Simmons D."/>
            <person name="Wilczek-Boney K."/>
            <person name="Hale W."/>
            <person name="Jakkamsetti A."/>
            <person name="Pham P."/>
            <person name="Ruth R."/>
            <person name="San Lucas F."/>
            <person name="Warren J."/>
            <person name="Zhang J."/>
            <person name="Zhao Z."/>
            <person name="Zhou C."/>
            <person name="Zhu D."/>
            <person name="Lee S."/>
            <person name="Bess C."/>
            <person name="Blankenburg K."/>
            <person name="Forbes L."/>
            <person name="Fu Q."/>
            <person name="Gubbala S."/>
            <person name="Hirani K."/>
            <person name="Jayaseelan J.C."/>
            <person name="Lara F."/>
            <person name="Munidasa M."/>
            <person name="Palculict T."/>
            <person name="Patil S."/>
            <person name="Pu L.-L."/>
            <person name="Saada N."/>
            <person name="Tang L."/>
            <person name="Weissenberger G."/>
            <person name="Zhu Y."/>
            <person name="Hemphill L."/>
            <person name="Shang Y."/>
            <person name="Youmans B."/>
            <person name="Ayvaz T."/>
            <person name="Ross M."/>
            <person name="Santibanez J."/>
            <person name="Aqrawi P."/>
            <person name="Gross S."/>
            <person name="Joshi V."/>
            <person name="Fowler G."/>
            <person name="Nazareth L."/>
            <person name="Reid J."/>
            <person name="Worley K."/>
            <person name="Petrosino J."/>
            <person name="Highlander S."/>
            <person name="Gibbs R."/>
        </authorList>
    </citation>
    <scope>NUCLEOTIDE SEQUENCE [LARGE SCALE GENOMIC DNA]</scope>
    <source>
        <strain evidence="1">DSM 20284</strain>
    </source>
</reference>
<name>E0NEH4_PEDAC</name>
<proteinExistence type="predicted"/>
<gene>
    <name evidence="1" type="ORF">HMPREF0623_0036</name>
</gene>
<dbReference type="eggNOG" id="ENOG503328X">
    <property type="taxonomic scope" value="Bacteria"/>
</dbReference>
<dbReference type="AlphaFoldDB" id="E0NEH4"/>
<protein>
    <submittedName>
        <fullName evidence="1">AP2 domain protein</fullName>
    </submittedName>
</protein>
<sequence length="153" mass="17283">MIDMRGKTFGRLTVLAMTEHRNANRNILWLCRCTCGRIVEEDGYNLRHGVVKSCGCLRKESSATRIRQIKATKTNIGNREAFKDEYGNPIQAIKIGKRNTSGVIGVSYDKKNQKWVARLMIKGTLVLNNSFADFESAIAARKTAESKYLKKLI</sequence>
<dbReference type="HOGENOM" id="CLU_074053_2_0_9"/>
<evidence type="ECO:0000313" key="2">
    <source>
        <dbReference type="Proteomes" id="UP000004470"/>
    </source>
</evidence>
<accession>E0NEH4</accession>